<evidence type="ECO:0000256" key="5">
    <source>
        <dbReference type="ARBA" id="ARBA00022723"/>
    </source>
</evidence>
<evidence type="ECO:0000256" key="6">
    <source>
        <dbReference type="ARBA" id="ARBA00022842"/>
    </source>
</evidence>
<dbReference type="InterPro" id="IPR033248">
    <property type="entry name" value="Transketolase_C"/>
</dbReference>
<evidence type="ECO:0000256" key="4">
    <source>
        <dbReference type="ARBA" id="ARBA00022679"/>
    </source>
</evidence>
<dbReference type="NCBIfam" id="TIGR00204">
    <property type="entry name" value="dxs"/>
    <property type="match status" value="1"/>
</dbReference>
<dbReference type="PROSITE" id="PS00801">
    <property type="entry name" value="TRANSKETOLASE_1"/>
    <property type="match status" value="1"/>
</dbReference>
<dbReference type="PANTHER" id="PTHR43322:SF5">
    <property type="entry name" value="1-DEOXY-D-XYLULOSE-5-PHOSPHATE SYNTHASE, CHLOROPLASTIC"/>
    <property type="match status" value="1"/>
</dbReference>
<dbReference type="GO" id="GO:0008661">
    <property type="term" value="F:1-deoxy-D-xylulose-5-phosphate synthase activity"/>
    <property type="evidence" value="ECO:0007669"/>
    <property type="project" value="UniProtKB-UniRule"/>
</dbReference>
<dbReference type="Pfam" id="PF02780">
    <property type="entry name" value="Transketolase_C"/>
    <property type="match status" value="1"/>
</dbReference>
<dbReference type="EC" id="2.2.1.7" evidence="11"/>
<dbReference type="HAMAP" id="MF_00315">
    <property type="entry name" value="DXP_synth"/>
    <property type="match status" value="1"/>
</dbReference>
<dbReference type="InterPro" id="IPR029061">
    <property type="entry name" value="THDP-binding"/>
</dbReference>
<dbReference type="InterPro" id="IPR049557">
    <property type="entry name" value="Transketolase_CS"/>
</dbReference>
<protein>
    <recommendedName>
        <fullName evidence="11">1-deoxy-D-xylulose-5-phosphate synthase</fullName>
        <ecNumber evidence="11">2.2.1.7</ecNumber>
    </recommendedName>
    <alternativeName>
        <fullName evidence="11">1-deoxyxylulose-5-phosphate synthase</fullName>
        <shortName evidence="11">DXP synthase</shortName>
        <shortName evidence="11">DXPS</shortName>
    </alternativeName>
</protein>
<dbReference type="AlphaFoldDB" id="A0A2M7S4T5"/>
<comment type="cofactor">
    <cofactor evidence="11">
        <name>Mg(2+)</name>
        <dbReference type="ChEBI" id="CHEBI:18420"/>
    </cofactor>
    <text evidence="11">Binds 1 Mg(2+) ion per subunit.</text>
</comment>
<proteinExistence type="inferred from homology"/>
<keyword evidence="6 11" id="KW-0460">Magnesium</keyword>
<dbReference type="Gene3D" id="3.40.50.920">
    <property type="match status" value="1"/>
</dbReference>
<evidence type="ECO:0000256" key="7">
    <source>
        <dbReference type="ARBA" id="ARBA00022977"/>
    </source>
</evidence>
<dbReference type="FunFam" id="3.40.50.970:FF:000005">
    <property type="entry name" value="1-deoxy-D-xylulose-5-phosphate synthase"/>
    <property type="match status" value="1"/>
</dbReference>
<dbReference type="Gene3D" id="3.40.50.970">
    <property type="match status" value="2"/>
</dbReference>
<dbReference type="SMART" id="SM00861">
    <property type="entry name" value="Transket_pyr"/>
    <property type="match status" value="1"/>
</dbReference>
<dbReference type="SUPFAM" id="SSF52922">
    <property type="entry name" value="TK C-terminal domain-like"/>
    <property type="match status" value="1"/>
</dbReference>
<comment type="function">
    <text evidence="10 11">Catalyzes the acyloin condensation reaction between C atoms 2 and 3 of pyruvate and glyceraldehyde 3-phosphate to yield 1-deoxy-D-xylulose-5-phosphate (DXP).</text>
</comment>
<evidence type="ECO:0000313" key="13">
    <source>
        <dbReference type="EMBL" id="PIZ14586.1"/>
    </source>
</evidence>
<dbReference type="PROSITE" id="PS00802">
    <property type="entry name" value="TRANSKETOLASE_2"/>
    <property type="match status" value="1"/>
</dbReference>
<comment type="cofactor">
    <cofactor evidence="11">
        <name>thiamine diphosphate</name>
        <dbReference type="ChEBI" id="CHEBI:58937"/>
    </cofactor>
    <text evidence="11">Binds 1 thiamine pyrophosphate per subunit.</text>
</comment>
<evidence type="ECO:0000256" key="3">
    <source>
        <dbReference type="ARBA" id="ARBA00011738"/>
    </source>
</evidence>
<dbReference type="InterPro" id="IPR005475">
    <property type="entry name" value="Transketolase-like_Pyr-bd"/>
</dbReference>
<gene>
    <name evidence="11 13" type="primary">dxs</name>
    <name evidence="13" type="ORF">COY52_11935</name>
</gene>
<feature type="binding site" evidence="11">
    <location>
        <begin position="144"/>
        <end position="145"/>
    </location>
    <ligand>
        <name>thiamine diphosphate</name>
        <dbReference type="ChEBI" id="CHEBI:58937"/>
    </ligand>
</feature>
<evidence type="ECO:0000256" key="10">
    <source>
        <dbReference type="ARBA" id="ARBA00055605"/>
    </source>
</evidence>
<keyword evidence="9 11" id="KW-0414">Isoprene biosynthesis</keyword>
<dbReference type="Pfam" id="PF02779">
    <property type="entry name" value="Transket_pyr"/>
    <property type="match status" value="1"/>
</dbReference>
<keyword evidence="4 11" id="KW-0808">Transferase</keyword>
<dbReference type="GO" id="GO:0009228">
    <property type="term" value="P:thiamine biosynthetic process"/>
    <property type="evidence" value="ECO:0007669"/>
    <property type="project" value="UniProtKB-UniRule"/>
</dbReference>
<evidence type="ECO:0000256" key="1">
    <source>
        <dbReference type="ARBA" id="ARBA00004980"/>
    </source>
</evidence>
<accession>A0A2M7S4T5</accession>
<dbReference type="Proteomes" id="UP000229307">
    <property type="component" value="Unassembled WGS sequence"/>
</dbReference>
<feature type="binding site" evidence="11">
    <location>
        <position position="143"/>
    </location>
    <ligand>
        <name>Mg(2+)</name>
        <dbReference type="ChEBI" id="CHEBI:18420"/>
    </ligand>
</feature>
<dbReference type="InterPro" id="IPR009014">
    <property type="entry name" value="Transketo_C/PFOR_II"/>
</dbReference>
<evidence type="ECO:0000256" key="11">
    <source>
        <dbReference type="HAMAP-Rule" id="MF_00315"/>
    </source>
</evidence>
<name>A0A2M7S4T5_9BACT</name>
<dbReference type="GO" id="GO:0030976">
    <property type="term" value="F:thiamine pyrophosphate binding"/>
    <property type="evidence" value="ECO:0007669"/>
    <property type="project" value="UniProtKB-UniRule"/>
</dbReference>
<sequence>MLEKINDPKDLKKLDIKDLSILAGEIRSEIVKVVSVTGGHLSSNLGAVDLTLALHYVFDAPRDKIVWDVGHQTYAHKLITGRRGRFHTLRKHKGLSGFPKREESVYDVFDSGHSSTSISVALGIACARDLQGEDYKVVAVIGDGSMTSGVAFEGLNQAGGLKKNIIVILNDNEMSISKNVGALSKYLTKLITNPDYNKLYQNLKDLLQDIPVIGDRIVDLGKKMTEGLKGVFVPGALFEEMGFRYFGPVDGHNIPEMADVMKKVSNLEGPRLIHVVTKKGRGFKPAEDNPDVFHSSPPFDLETGILKTQPAAPPSFARVFSRTLIELAERDEKIVAITAAMSLGTGLEDFSKKYPQRFFDVGIAEEHAMVFAAGLALEGMKPVVAIYSTFLQRAYDQVLHDICLQNLSVVIISAHSGIVGEDGPTHHGVFDLSYLRHLPGITVMAPKDEAELRHMLKTACNHKGPVAIRYPKDRGVGADISVPLKMIDIGLAEVLKKGGDIAVLGIGSMVYPCLKASEILEKEGIKPCVVNARFIKPLDRDLLVELAGTFGKFVTVEENTLEGGFGSAVMELFEKENLAGKIAIKRIGLPDRFIEHGPRPVLLKECGLDAESIAATIEVWFKRQLKIKN</sequence>
<dbReference type="EMBL" id="PFMR01000330">
    <property type="protein sequence ID" value="PIZ14586.1"/>
    <property type="molecule type" value="Genomic_DNA"/>
</dbReference>
<comment type="similarity">
    <text evidence="2 11">Belongs to the transketolase family. DXPS subfamily.</text>
</comment>
<dbReference type="FunFam" id="3.40.50.920:FF:000002">
    <property type="entry name" value="1-deoxy-D-xylulose-5-phosphate synthase"/>
    <property type="match status" value="1"/>
</dbReference>
<reference evidence="14" key="1">
    <citation type="submission" date="2017-09" db="EMBL/GenBank/DDBJ databases">
        <title>Depth-based differentiation of microbial function through sediment-hosted aquifers and enrichment of novel symbionts in the deep terrestrial subsurface.</title>
        <authorList>
            <person name="Probst A.J."/>
            <person name="Ladd B."/>
            <person name="Jarett J.K."/>
            <person name="Geller-Mcgrath D.E."/>
            <person name="Sieber C.M.K."/>
            <person name="Emerson J.B."/>
            <person name="Anantharaman K."/>
            <person name="Thomas B.C."/>
            <person name="Malmstrom R."/>
            <person name="Stieglmeier M."/>
            <person name="Klingl A."/>
            <person name="Woyke T."/>
            <person name="Ryan C.M."/>
            <person name="Banfield J.F."/>
        </authorList>
    </citation>
    <scope>NUCLEOTIDE SEQUENCE [LARGE SCALE GENOMIC DNA]</scope>
</reference>
<evidence type="ECO:0000256" key="2">
    <source>
        <dbReference type="ARBA" id="ARBA00011081"/>
    </source>
</evidence>
<dbReference type="GO" id="GO:0000287">
    <property type="term" value="F:magnesium ion binding"/>
    <property type="evidence" value="ECO:0007669"/>
    <property type="project" value="UniProtKB-UniRule"/>
</dbReference>
<comment type="subunit">
    <text evidence="3 11">Homodimer.</text>
</comment>
<dbReference type="InterPro" id="IPR005477">
    <property type="entry name" value="Dxylulose-5-P_synthase"/>
</dbReference>
<dbReference type="PANTHER" id="PTHR43322">
    <property type="entry name" value="1-D-DEOXYXYLULOSE 5-PHOSPHATE SYNTHASE-RELATED"/>
    <property type="match status" value="1"/>
</dbReference>
<dbReference type="UniPathway" id="UPA00064">
    <property type="reaction ID" value="UER00091"/>
</dbReference>
<keyword evidence="8 11" id="KW-0786">Thiamine pyrophosphate</keyword>
<comment type="pathway">
    <text evidence="1 11">Metabolic intermediate biosynthesis; 1-deoxy-D-xylulose 5-phosphate biosynthesis; 1-deoxy-D-xylulose 5-phosphate from D-glyceraldehyde 3-phosphate and pyruvate: step 1/1.</text>
</comment>
<feature type="binding site" evidence="11">
    <location>
        <begin position="112"/>
        <end position="114"/>
    </location>
    <ligand>
        <name>thiamine diphosphate</name>
        <dbReference type="ChEBI" id="CHEBI:58937"/>
    </ligand>
</feature>
<dbReference type="SUPFAM" id="SSF52518">
    <property type="entry name" value="Thiamin diphosphate-binding fold (THDP-binding)"/>
    <property type="match status" value="2"/>
</dbReference>
<dbReference type="Pfam" id="PF13292">
    <property type="entry name" value="DXP_synthase_N"/>
    <property type="match status" value="1"/>
</dbReference>
<organism evidence="13 14">
    <name type="scientific">Candidatus Desantisbacteria bacterium CG_4_10_14_0_8_um_filter_48_22</name>
    <dbReference type="NCBI Taxonomy" id="1974543"/>
    <lineage>
        <taxon>Bacteria</taxon>
        <taxon>Candidatus Desantisiibacteriota</taxon>
    </lineage>
</organism>
<evidence type="ECO:0000256" key="8">
    <source>
        <dbReference type="ARBA" id="ARBA00023052"/>
    </source>
</evidence>
<dbReference type="CDD" id="cd02007">
    <property type="entry name" value="TPP_DXS"/>
    <property type="match status" value="1"/>
</dbReference>
<evidence type="ECO:0000259" key="12">
    <source>
        <dbReference type="SMART" id="SM00861"/>
    </source>
</evidence>
<feature type="binding site" evidence="11">
    <location>
        <position position="71"/>
    </location>
    <ligand>
        <name>thiamine diphosphate</name>
        <dbReference type="ChEBI" id="CHEBI:58937"/>
    </ligand>
</feature>
<feature type="binding site" evidence="11">
    <location>
        <position position="172"/>
    </location>
    <ligand>
        <name>thiamine diphosphate</name>
        <dbReference type="ChEBI" id="CHEBI:58937"/>
    </ligand>
</feature>
<dbReference type="CDD" id="cd07033">
    <property type="entry name" value="TPP_PYR_DXS_TK_like"/>
    <property type="match status" value="1"/>
</dbReference>
<comment type="catalytic activity">
    <reaction evidence="11">
        <text>D-glyceraldehyde 3-phosphate + pyruvate + H(+) = 1-deoxy-D-xylulose 5-phosphate + CO2</text>
        <dbReference type="Rhea" id="RHEA:12605"/>
        <dbReference type="ChEBI" id="CHEBI:15361"/>
        <dbReference type="ChEBI" id="CHEBI:15378"/>
        <dbReference type="ChEBI" id="CHEBI:16526"/>
        <dbReference type="ChEBI" id="CHEBI:57792"/>
        <dbReference type="ChEBI" id="CHEBI:59776"/>
        <dbReference type="EC" id="2.2.1.7"/>
    </reaction>
</comment>
<feature type="domain" description="Transketolase-like pyrimidine-binding" evidence="12">
    <location>
        <begin position="314"/>
        <end position="478"/>
    </location>
</feature>
<evidence type="ECO:0000313" key="14">
    <source>
        <dbReference type="Proteomes" id="UP000229307"/>
    </source>
</evidence>
<feature type="binding site" evidence="11">
    <location>
        <position position="172"/>
    </location>
    <ligand>
        <name>Mg(2+)</name>
        <dbReference type="ChEBI" id="CHEBI:18420"/>
    </ligand>
</feature>
<comment type="caution">
    <text evidence="13">The sequence shown here is derived from an EMBL/GenBank/DDBJ whole genome shotgun (WGS) entry which is preliminary data.</text>
</comment>
<dbReference type="InterPro" id="IPR020826">
    <property type="entry name" value="Transketolase_BS"/>
</dbReference>
<dbReference type="NCBIfam" id="NF003933">
    <property type="entry name" value="PRK05444.2-2"/>
    <property type="match status" value="1"/>
</dbReference>
<evidence type="ECO:0000256" key="9">
    <source>
        <dbReference type="ARBA" id="ARBA00023229"/>
    </source>
</evidence>
<feature type="binding site" evidence="11">
    <location>
        <position position="365"/>
    </location>
    <ligand>
        <name>thiamine diphosphate</name>
        <dbReference type="ChEBI" id="CHEBI:58937"/>
    </ligand>
</feature>
<keyword evidence="7 11" id="KW-0784">Thiamine biosynthesis</keyword>
<keyword evidence="5 11" id="KW-0479">Metal-binding</keyword>
<dbReference type="GO" id="GO:0005829">
    <property type="term" value="C:cytosol"/>
    <property type="evidence" value="ECO:0007669"/>
    <property type="project" value="TreeGrafter"/>
</dbReference>
<dbReference type="GO" id="GO:0019288">
    <property type="term" value="P:isopentenyl diphosphate biosynthetic process, methylerythritol 4-phosphate pathway"/>
    <property type="evidence" value="ECO:0007669"/>
    <property type="project" value="TreeGrafter"/>
</dbReference>
<feature type="binding site" evidence="11">
    <location>
        <position position="283"/>
    </location>
    <ligand>
        <name>thiamine diphosphate</name>
        <dbReference type="ChEBI" id="CHEBI:58937"/>
    </ligand>
</feature>
<dbReference type="GO" id="GO:0016114">
    <property type="term" value="P:terpenoid biosynthetic process"/>
    <property type="evidence" value="ECO:0007669"/>
    <property type="project" value="UniProtKB-UniRule"/>
</dbReference>